<evidence type="ECO:0000313" key="3">
    <source>
        <dbReference type="Proteomes" id="UP001500456"/>
    </source>
</evidence>
<reference evidence="3" key="1">
    <citation type="journal article" date="2019" name="Int. J. Syst. Evol. Microbiol.">
        <title>The Global Catalogue of Microorganisms (GCM) 10K type strain sequencing project: providing services to taxonomists for standard genome sequencing and annotation.</title>
        <authorList>
            <consortium name="The Broad Institute Genomics Platform"/>
            <consortium name="The Broad Institute Genome Sequencing Center for Infectious Disease"/>
            <person name="Wu L."/>
            <person name="Ma J."/>
        </authorList>
    </citation>
    <scope>NUCLEOTIDE SEQUENCE [LARGE SCALE GENOMIC DNA]</scope>
    <source>
        <strain evidence="3">JCM 16924</strain>
    </source>
</reference>
<dbReference type="Proteomes" id="UP001500456">
    <property type="component" value="Unassembled WGS sequence"/>
</dbReference>
<evidence type="ECO:0000256" key="1">
    <source>
        <dbReference type="SAM" id="MobiDB-lite"/>
    </source>
</evidence>
<sequence length="76" mass="8710">MAYVRELLGTQMDLTTLGTGCVRDAHERFGRLQEQVPGGEEPPSERVMTQHRELFGRKYPLQTEGEHPDAASRERR</sequence>
<evidence type="ECO:0000313" key="2">
    <source>
        <dbReference type="EMBL" id="GAA4029082.1"/>
    </source>
</evidence>
<feature type="compositionally biased region" description="Basic and acidic residues" evidence="1">
    <location>
        <begin position="64"/>
        <end position="76"/>
    </location>
</feature>
<organism evidence="2 3">
    <name type="scientific">Streptomyces plumbiresistens</name>
    <dbReference type="NCBI Taxonomy" id="511811"/>
    <lineage>
        <taxon>Bacteria</taxon>
        <taxon>Bacillati</taxon>
        <taxon>Actinomycetota</taxon>
        <taxon>Actinomycetes</taxon>
        <taxon>Kitasatosporales</taxon>
        <taxon>Streptomycetaceae</taxon>
        <taxon>Streptomyces</taxon>
    </lineage>
</organism>
<feature type="region of interest" description="Disordered" evidence="1">
    <location>
        <begin position="55"/>
        <end position="76"/>
    </location>
</feature>
<protein>
    <submittedName>
        <fullName evidence="2">Uncharacterized protein</fullName>
    </submittedName>
</protein>
<dbReference type="EMBL" id="BAAAZX010000046">
    <property type="protein sequence ID" value="GAA4029082.1"/>
    <property type="molecule type" value="Genomic_DNA"/>
</dbReference>
<gene>
    <name evidence="2" type="ORF">GCM10022232_88630</name>
</gene>
<accession>A0ABP7TNW4</accession>
<keyword evidence="3" id="KW-1185">Reference proteome</keyword>
<name>A0ABP7TNW4_9ACTN</name>
<proteinExistence type="predicted"/>
<comment type="caution">
    <text evidence="2">The sequence shown here is derived from an EMBL/GenBank/DDBJ whole genome shotgun (WGS) entry which is preliminary data.</text>
</comment>